<dbReference type="Gene3D" id="3.10.180.10">
    <property type="entry name" value="2,3-Dihydroxybiphenyl 1,2-Dioxygenase, domain 1"/>
    <property type="match status" value="2"/>
</dbReference>
<dbReference type="EMBL" id="BAABAZ010000004">
    <property type="protein sequence ID" value="GAA4283412.1"/>
    <property type="molecule type" value="Genomic_DNA"/>
</dbReference>
<evidence type="ECO:0000313" key="2">
    <source>
        <dbReference type="Proteomes" id="UP001501586"/>
    </source>
</evidence>
<dbReference type="PANTHER" id="PTHR36503">
    <property type="entry name" value="BLR2520 PROTEIN"/>
    <property type="match status" value="1"/>
</dbReference>
<comment type="caution">
    <text evidence="1">The sequence shown here is derived from an EMBL/GenBank/DDBJ whole genome shotgun (WGS) entry which is preliminary data.</text>
</comment>
<name>A0ABP8EHI7_9MICO</name>
<proteinExistence type="predicted"/>
<dbReference type="Proteomes" id="UP001501586">
    <property type="component" value="Unassembled WGS sequence"/>
</dbReference>
<reference evidence="2" key="1">
    <citation type="journal article" date="2019" name="Int. J. Syst. Evol. Microbiol.">
        <title>The Global Catalogue of Microorganisms (GCM) 10K type strain sequencing project: providing services to taxonomists for standard genome sequencing and annotation.</title>
        <authorList>
            <consortium name="The Broad Institute Genomics Platform"/>
            <consortium name="The Broad Institute Genome Sequencing Center for Infectious Disease"/>
            <person name="Wu L."/>
            <person name="Ma J."/>
        </authorList>
    </citation>
    <scope>NUCLEOTIDE SEQUENCE [LARGE SCALE GENOMIC DNA]</scope>
    <source>
        <strain evidence="2">JCM 17458</strain>
    </source>
</reference>
<gene>
    <name evidence="1" type="ORF">GCM10022261_09430</name>
</gene>
<sequence length="207" mass="21542">MADMTKIEYITAEADDPGAEERFYQALGLGDLVRVRASDAPTAGFRGFTLSLVVPQPAVADGIIEAAVEAGGTLMKSASKSLWGYGGAVSSPDGMIVTVASAGKKNTGDPEHRIENIVLQLGVADVGESKRFYAERGLKVAKSFGRRYVEFGTGPITLTLLKRAALAKTVDASPDGSGSPRIVIGGDAGSFTDPDGFEWEAAQEAAS</sequence>
<dbReference type="SUPFAM" id="SSF54593">
    <property type="entry name" value="Glyoxalase/Bleomycin resistance protein/Dihydroxybiphenyl dioxygenase"/>
    <property type="match status" value="2"/>
</dbReference>
<organism evidence="1 2">
    <name type="scientific">Brevibacterium daeguense</name>
    <dbReference type="NCBI Taxonomy" id="909936"/>
    <lineage>
        <taxon>Bacteria</taxon>
        <taxon>Bacillati</taxon>
        <taxon>Actinomycetota</taxon>
        <taxon>Actinomycetes</taxon>
        <taxon>Micrococcales</taxon>
        <taxon>Brevibacteriaceae</taxon>
        <taxon>Brevibacterium</taxon>
    </lineage>
</organism>
<dbReference type="PANTHER" id="PTHR36503:SF1">
    <property type="entry name" value="BLR2520 PROTEIN"/>
    <property type="match status" value="1"/>
</dbReference>
<keyword evidence="2" id="KW-1185">Reference proteome</keyword>
<evidence type="ECO:0000313" key="1">
    <source>
        <dbReference type="EMBL" id="GAA4283412.1"/>
    </source>
</evidence>
<accession>A0ABP8EHI7</accession>
<protein>
    <submittedName>
        <fullName evidence="1">Glyoxalase</fullName>
    </submittedName>
</protein>
<dbReference type="InterPro" id="IPR029068">
    <property type="entry name" value="Glyas_Bleomycin-R_OHBP_Dase"/>
</dbReference>